<evidence type="ECO:0000313" key="2">
    <source>
        <dbReference type="WBParaSite" id="JU765_v2.g7297.t1"/>
    </source>
</evidence>
<organism evidence="1 2">
    <name type="scientific">Panagrolaimus sp. JU765</name>
    <dbReference type="NCBI Taxonomy" id="591449"/>
    <lineage>
        <taxon>Eukaryota</taxon>
        <taxon>Metazoa</taxon>
        <taxon>Ecdysozoa</taxon>
        <taxon>Nematoda</taxon>
        <taxon>Chromadorea</taxon>
        <taxon>Rhabditida</taxon>
        <taxon>Tylenchina</taxon>
        <taxon>Panagrolaimomorpha</taxon>
        <taxon>Panagrolaimoidea</taxon>
        <taxon>Panagrolaimidae</taxon>
        <taxon>Panagrolaimus</taxon>
    </lineage>
</organism>
<dbReference type="WBParaSite" id="JU765_v2.g7297.t1">
    <property type="protein sequence ID" value="JU765_v2.g7297.t1"/>
    <property type="gene ID" value="JU765_v2.g7297"/>
</dbReference>
<sequence length="1499" mass="170027">MLLVRQHEALDAEDLGLTRINAVQKDSVIRAVFKTVDKRDIEQAAKNAKIAVDDMFNKTEKTLFREYRSISQSASTLSWSRLSNIDKYAKELSYPAFISISATQHLRQSGLTDEQAMIGLPQMSVAQSALKETCPLNQIVDCIPGKYRTYSGHCNNVNKPLWGAIYEPMQRLQNPEYSDGVSVPRSGSKGNQLPSARIVSKSLFSESRPDHAVCSLVIATWAQFIYEDVAQVGSNHLFVEQESLPIPCCKTTHPECFNIGTDSNDELFKNRGLCMSYTRSIVAPRENCSLGIREQGNLVTSFLDGSQIYGNDKQQAVNLRSFQNGLLKHRPHSNRRELLSTLSDLSGCNSANVNQQPCFASGSKWTNLMPTTTAMHTLWLRQHNLLARKLKTLNLHWDDERLFQEARRIVIAQLQHITYNEFLPIIIGKEHLRSFGVHLQHHSYNSDYNLNTNPSVLNEYAAAVGLFFFTLLPDTIFVTTKNKEKTHERHLSNVFNDPSSLYHRDRLDGLIRTIIQNPIRKPGLHMSLEFREKFLKGGDDRGVDLAALIIQMGRDHGINSYVKWRNYCGLAEPQNFEDLRSMFLESVNLDDIAQVYNLVTDIDLFVGGLAERPLQGALVGPTFACVIGRQFERLRHGDRFWYENFFQPSAFSEEQLDEIRKTSLAEIICANSDDIGQIQQSVFQVPDNFGNCPMDCNTSVIDKVDLKYWIDQEPKLRLPITKQTLEKALHLGAEQYRRLEEAESGRINRANANQPRDRASAVFAHASLMAPKRESLDIARTAAILRETTKVLLRGEGLNEDEKLPVELDTSTLQRLLPEIDVSKVIGNYTAFLGPAANNRECLPQPLPCDHTTKYRTASGWCNNLKFPQYGNAFGSLRRLLDPAYDDGFDAPRTRSKTGRRLPSARRISNVVHNDQAVFHVKFSHMLMQLGQIIDHDMTHSPIARGPNNTILNCSSCDSAETLSIHCFPITIDANDPFFPHLHNDGRPRCMPFARSLLGQVTLGYRNQINQLTSFLDASYIYGSTECEMNALRLFSQGKLNFTNLGYNKEALPQGPQERDCRTRPKHPCFVAGDDRNNEQPGITVLHTIFLREHNKIASTLHKINNFWDDEKLFQESRRILIAKMQHVIYNEWLPVVLGCETMARYDLTPKKKGYYEGYDEHCDASISQEISAAAFRFGHTLIRNHFPRLSSNYKKTSSPIDLAVSFNNASLMYDEAGGHLESILMGLLGAAGMDYDRHIVDAVRNHLFQKPGGPFTGLDLPALNIQRGRDHGIQPYNAYREMCGLPRAYNFEDLLDTMDESAVNAFKSVYAHVDDIDLFPGLMSEKPLKGALVGPMLACLIAEQMQRLKRCDRFYYENDNPATRFTPGQLAEIRKTTFSKILCENSQYARRIQPNAFLMPDELTNAPMRCNEMPETDLYEWIDRQFCLVNQRVINLGKTKRITPCITCTCTTEGAQCHSILVERCEDLTQDYLFSEIQQDTVCVIQCSGMLKNRRGRL</sequence>
<evidence type="ECO:0000313" key="1">
    <source>
        <dbReference type="Proteomes" id="UP000887576"/>
    </source>
</evidence>
<accession>A0AC34RJ51</accession>
<name>A0AC34RJ51_9BILA</name>
<proteinExistence type="predicted"/>
<protein>
    <submittedName>
        <fullName evidence="2">Peroxidase</fullName>
    </submittedName>
</protein>
<reference evidence="2" key="1">
    <citation type="submission" date="2022-11" db="UniProtKB">
        <authorList>
            <consortium name="WormBaseParasite"/>
        </authorList>
    </citation>
    <scope>IDENTIFICATION</scope>
</reference>
<dbReference type="Proteomes" id="UP000887576">
    <property type="component" value="Unplaced"/>
</dbReference>